<dbReference type="AlphaFoldDB" id="A0A6V7DUR4"/>
<organism evidence="2">
    <name type="scientific">Xanthomonas hortorum pv. pelargonii</name>
    <dbReference type="NCBI Taxonomy" id="453602"/>
    <lineage>
        <taxon>Bacteria</taxon>
        <taxon>Pseudomonadati</taxon>
        <taxon>Pseudomonadota</taxon>
        <taxon>Gammaproteobacteria</taxon>
        <taxon>Lysobacterales</taxon>
        <taxon>Lysobacteraceae</taxon>
        <taxon>Xanthomonas</taxon>
    </lineage>
</organism>
<name>A0A6V7DUR4_9XANT</name>
<sequence length="259" mass="28076">MPWLQHAHRPSPLVLARPPSRDLTRHGCRVRAYMDVLAACPATVGGQGPCSQAADHHAALMPYKNVFAACPAMVGGQGPCSQATDHHAALMPYKNVLAACPAMVGGQGPCSQAADHHAALMPYKNVLAACPAMVGGQGPCSKPANQPLYNQPIHTVRSPPKASARLRLLKASGSNSTHRSTPCEHLPNRPPRQRSSSHFPRRHLAQTLQQKLHERAHARRLQLACRHHRADLRGGRWVIRHHCDQAAGAQLIGDMPVRM</sequence>
<gene>
    <name evidence="2" type="ORF">CFBP2533_27710</name>
</gene>
<proteinExistence type="predicted"/>
<reference evidence="2" key="1">
    <citation type="submission" date="2020-07" db="EMBL/GenBank/DDBJ databases">
        <authorList>
            <person name="Pothier F. J."/>
        </authorList>
    </citation>
    <scope>NUCLEOTIDE SEQUENCE</scope>
    <source>
        <strain evidence="2">CFBP 2533</strain>
    </source>
</reference>
<evidence type="ECO:0000313" key="2">
    <source>
        <dbReference type="EMBL" id="CAD0341043.1"/>
    </source>
</evidence>
<dbReference type="EMBL" id="LR828261">
    <property type="protein sequence ID" value="CAD0341035.1"/>
    <property type="molecule type" value="Genomic_DNA"/>
</dbReference>
<dbReference type="EMBL" id="LR828261">
    <property type="protein sequence ID" value="CAD0341043.1"/>
    <property type="molecule type" value="Genomic_DNA"/>
</dbReference>
<evidence type="ECO:0000256" key="1">
    <source>
        <dbReference type="SAM" id="MobiDB-lite"/>
    </source>
</evidence>
<accession>A0A6V7DUR4</accession>
<protein>
    <submittedName>
        <fullName evidence="2">Uncharacterized protein</fullName>
    </submittedName>
</protein>
<feature type="region of interest" description="Disordered" evidence="1">
    <location>
        <begin position="171"/>
        <end position="200"/>
    </location>
</feature>